<accession>A0A5B7FSH0</accession>
<evidence type="ECO:0000313" key="2">
    <source>
        <dbReference type="EMBL" id="MPC50361.1"/>
    </source>
</evidence>
<proteinExistence type="predicted"/>
<protein>
    <submittedName>
        <fullName evidence="2">Uncharacterized protein</fullName>
    </submittedName>
</protein>
<feature type="region of interest" description="Disordered" evidence="1">
    <location>
        <begin position="1"/>
        <end position="51"/>
    </location>
</feature>
<evidence type="ECO:0000256" key="1">
    <source>
        <dbReference type="SAM" id="MobiDB-lite"/>
    </source>
</evidence>
<dbReference type="Proteomes" id="UP000324222">
    <property type="component" value="Unassembled WGS sequence"/>
</dbReference>
<name>A0A5B7FSH0_PORTR</name>
<reference evidence="2 3" key="1">
    <citation type="submission" date="2019-05" db="EMBL/GenBank/DDBJ databases">
        <title>Another draft genome of Portunus trituberculatus and its Hox gene families provides insights of decapod evolution.</title>
        <authorList>
            <person name="Jeong J.-H."/>
            <person name="Song I."/>
            <person name="Kim S."/>
            <person name="Choi T."/>
            <person name="Kim D."/>
            <person name="Ryu S."/>
            <person name="Kim W."/>
        </authorList>
    </citation>
    <scope>NUCLEOTIDE SEQUENCE [LARGE SCALE GENOMIC DNA]</scope>
    <source>
        <tissue evidence="2">Muscle</tissue>
    </source>
</reference>
<evidence type="ECO:0000313" key="3">
    <source>
        <dbReference type="Proteomes" id="UP000324222"/>
    </source>
</evidence>
<sequence>MLSGDMLLLAPSRCPRPRPRRPDTPPAARHAPRRPEEAQKQGILCTTHPTSHSASPLLLAWSVHQTCMAVHSCSPPRKILHCSVTVAAPGDSHGTLLPPGVAVVFAG</sequence>
<dbReference type="AlphaFoldDB" id="A0A5B7FSH0"/>
<dbReference type="EMBL" id="VSRR010009454">
    <property type="protein sequence ID" value="MPC50361.1"/>
    <property type="molecule type" value="Genomic_DNA"/>
</dbReference>
<organism evidence="2 3">
    <name type="scientific">Portunus trituberculatus</name>
    <name type="common">Swimming crab</name>
    <name type="synonym">Neptunus trituberculatus</name>
    <dbReference type="NCBI Taxonomy" id="210409"/>
    <lineage>
        <taxon>Eukaryota</taxon>
        <taxon>Metazoa</taxon>
        <taxon>Ecdysozoa</taxon>
        <taxon>Arthropoda</taxon>
        <taxon>Crustacea</taxon>
        <taxon>Multicrustacea</taxon>
        <taxon>Malacostraca</taxon>
        <taxon>Eumalacostraca</taxon>
        <taxon>Eucarida</taxon>
        <taxon>Decapoda</taxon>
        <taxon>Pleocyemata</taxon>
        <taxon>Brachyura</taxon>
        <taxon>Eubrachyura</taxon>
        <taxon>Portunoidea</taxon>
        <taxon>Portunidae</taxon>
        <taxon>Portuninae</taxon>
        <taxon>Portunus</taxon>
    </lineage>
</organism>
<keyword evidence="3" id="KW-1185">Reference proteome</keyword>
<gene>
    <name evidence="2" type="ORF">E2C01_044189</name>
</gene>
<comment type="caution">
    <text evidence="2">The sequence shown here is derived from an EMBL/GenBank/DDBJ whole genome shotgun (WGS) entry which is preliminary data.</text>
</comment>